<dbReference type="EMBL" id="CABIJS010000719">
    <property type="protein sequence ID" value="VUZ57823.1"/>
    <property type="molecule type" value="Genomic_DNA"/>
</dbReference>
<keyword evidence="4 6" id="KW-0472">Membrane</keyword>
<evidence type="ECO:0000313" key="7">
    <source>
        <dbReference type="EMBL" id="VUZ57823.1"/>
    </source>
</evidence>
<dbReference type="PANTHER" id="PTHR13377:SF3">
    <property type="entry name" value="TRANSMEMBRANE PROTEIN 115"/>
    <property type="match status" value="1"/>
</dbReference>
<feature type="region of interest" description="Disordered" evidence="5">
    <location>
        <begin position="297"/>
        <end position="343"/>
    </location>
</feature>
<evidence type="ECO:0000256" key="2">
    <source>
        <dbReference type="ARBA" id="ARBA00022692"/>
    </source>
</evidence>
<evidence type="ECO:0000256" key="5">
    <source>
        <dbReference type="SAM" id="MobiDB-lite"/>
    </source>
</evidence>
<evidence type="ECO:0000256" key="3">
    <source>
        <dbReference type="ARBA" id="ARBA00022989"/>
    </source>
</evidence>
<dbReference type="InterPro" id="IPR013861">
    <property type="entry name" value="TMEM115/Pdh1/Rbl19"/>
</dbReference>
<proteinExistence type="predicted"/>
<feature type="transmembrane region" description="Helical" evidence="6">
    <location>
        <begin position="125"/>
        <end position="143"/>
    </location>
</feature>
<keyword evidence="2 6" id="KW-0812">Transmembrane</keyword>
<dbReference type="GO" id="GO:0016020">
    <property type="term" value="C:membrane"/>
    <property type="evidence" value="ECO:0007669"/>
    <property type="project" value="UniProtKB-SubCell"/>
</dbReference>
<comment type="subcellular location">
    <subcellularLocation>
        <location evidence="1">Membrane</location>
        <topology evidence="1">Multi-pass membrane protein</topology>
    </subcellularLocation>
</comment>
<keyword evidence="3 6" id="KW-1133">Transmembrane helix</keyword>
<dbReference type="GO" id="GO:0006890">
    <property type="term" value="P:retrograde vesicle-mediated transport, Golgi to endoplasmic reticulum"/>
    <property type="evidence" value="ECO:0007669"/>
    <property type="project" value="InterPro"/>
</dbReference>
<dbReference type="AlphaFoldDB" id="A0A564ZFI7"/>
<dbReference type="SUPFAM" id="SSF144091">
    <property type="entry name" value="Rhomboid-like"/>
    <property type="match status" value="1"/>
</dbReference>
<name>A0A564ZFI7_HYMDI</name>
<dbReference type="Proteomes" id="UP000321570">
    <property type="component" value="Unassembled WGS sequence"/>
</dbReference>
<feature type="transmembrane region" description="Helical" evidence="6">
    <location>
        <begin position="95"/>
        <end position="113"/>
    </location>
</feature>
<gene>
    <name evidence="7" type="ORF">WMSIL1_LOCUS15070</name>
</gene>
<evidence type="ECO:0000256" key="4">
    <source>
        <dbReference type="ARBA" id="ARBA00023136"/>
    </source>
</evidence>
<organism evidence="7 8">
    <name type="scientific">Hymenolepis diminuta</name>
    <name type="common">Rat tapeworm</name>
    <dbReference type="NCBI Taxonomy" id="6216"/>
    <lineage>
        <taxon>Eukaryota</taxon>
        <taxon>Metazoa</taxon>
        <taxon>Spiralia</taxon>
        <taxon>Lophotrochozoa</taxon>
        <taxon>Platyhelminthes</taxon>
        <taxon>Cestoda</taxon>
        <taxon>Eucestoda</taxon>
        <taxon>Cyclophyllidea</taxon>
        <taxon>Hymenolepididae</taxon>
        <taxon>Hymenolepis</taxon>
    </lineage>
</organism>
<sequence>MRVFTLVKSISSFALFAELFLFIFFIDCYLLSFGVCDSLKLSTGSIYYPHFQVYRFLTFFLVNTNVILYFFDAVAFIVFDLVVQRRWNFIEKFKFLIISTWLPGFMCLIYYYIKFANSRTEADLFYTGVTGSSAFVSAVTVAVKQLKFDTSSSTSTQNLYRYCPVLYLLVILFLQFFHVLCPITFLYSFLGLLFGWTYLRFFQKHTDGKRGDFRSSFAFISFVPRLVQPLIAIPVNCIYTVLVAFKLCPKIEQQYEILSASSFSKDVPTVSYSDNERHKRIALQDLNARLAKKQEPLEEWPTLFDEEARSPSPAEPLIRPAPVSSPQPPAQLPTSAKDTLPDV</sequence>
<dbReference type="PANTHER" id="PTHR13377">
    <property type="entry name" value="PLACENTAL PROTEIN 6"/>
    <property type="match status" value="1"/>
</dbReference>
<feature type="transmembrane region" description="Helical" evidence="6">
    <location>
        <begin position="159"/>
        <end position="177"/>
    </location>
</feature>
<accession>A0A564ZFI7</accession>
<feature type="transmembrane region" description="Helical" evidence="6">
    <location>
        <begin position="222"/>
        <end position="245"/>
    </location>
</feature>
<reference evidence="7 8" key="1">
    <citation type="submission" date="2019-07" db="EMBL/GenBank/DDBJ databases">
        <authorList>
            <person name="Jastrzebski P J."/>
            <person name="Paukszto L."/>
            <person name="Jastrzebski P J."/>
        </authorList>
    </citation>
    <scope>NUCLEOTIDE SEQUENCE [LARGE SCALE GENOMIC DNA]</scope>
    <source>
        <strain evidence="7 8">WMS-il1</strain>
    </source>
</reference>
<evidence type="ECO:0000256" key="6">
    <source>
        <dbReference type="SAM" id="Phobius"/>
    </source>
</evidence>
<evidence type="ECO:0000313" key="8">
    <source>
        <dbReference type="Proteomes" id="UP000321570"/>
    </source>
</evidence>
<dbReference type="Pfam" id="PF08551">
    <property type="entry name" value="DUF1751"/>
    <property type="match status" value="1"/>
</dbReference>
<protein>
    <recommendedName>
        <fullName evidence="9">Transmembrane protein 115</fullName>
    </recommendedName>
</protein>
<keyword evidence="8" id="KW-1185">Reference proteome</keyword>
<dbReference type="SMART" id="SM01160">
    <property type="entry name" value="DUF1751"/>
    <property type="match status" value="1"/>
</dbReference>
<dbReference type="GO" id="GO:0005794">
    <property type="term" value="C:Golgi apparatus"/>
    <property type="evidence" value="ECO:0007669"/>
    <property type="project" value="TreeGrafter"/>
</dbReference>
<dbReference type="InterPro" id="IPR035952">
    <property type="entry name" value="Rhomboid-like_sf"/>
</dbReference>
<evidence type="ECO:0008006" key="9">
    <source>
        <dbReference type="Google" id="ProtNLM"/>
    </source>
</evidence>
<feature type="transmembrane region" description="Helical" evidence="6">
    <location>
        <begin position="53"/>
        <end position="83"/>
    </location>
</feature>
<feature type="transmembrane region" description="Helical" evidence="6">
    <location>
        <begin position="12"/>
        <end position="33"/>
    </location>
</feature>
<evidence type="ECO:0000256" key="1">
    <source>
        <dbReference type="ARBA" id="ARBA00004141"/>
    </source>
</evidence>